<protein>
    <submittedName>
        <fullName evidence="3">Uncharacterized protein</fullName>
    </submittedName>
</protein>
<name>A0A952FMQ4_9PROT</name>
<evidence type="ECO:0000256" key="1">
    <source>
        <dbReference type="SAM" id="MobiDB-lite"/>
    </source>
</evidence>
<keyword evidence="2" id="KW-0472">Membrane</keyword>
<reference evidence="3" key="1">
    <citation type="submission" date="2020-06" db="EMBL/GenBank/DDBJ databases">
        <title>Stable isotope informed genome-resolved metagenomics uncovers potential trophic interactions in rhizosphere soil.</title>
        <authorList>
            <person name="Starr E.P."/>
            <person name="Shi S."/>
            <person name="Blazewicz S.J."/>
            <person name="Koch B.J."/>
            <person name="Probst A.J."/>
            <person name="Hungate B.A."/>
            <person name="Pett-Ridge J."/>
            <person name="Firestone M.K."/>
            <person name="Banfield J.F."/>
        </authorList>
    </citation>
    <scope>NUCLEOTIDE SEQUENCE</scope>
    <source>
        <strain evidence="3">YM_69_17</strain>
    </source>
</reference>
<keyword evidence="2" id="KW-0812">Transmembrane</keyword>
<organism evidence="3 4">
    <name type="scientific">Inquilinus limosus</name>
    <dbReference type="NCBI Taxonomy" id="171674"/>
    <lineage>
        <taxon>Bacteria</taxon>
        <taxon>Pseudomonadati</taxon>
        <taxon>Pseudomonadota</taxon>
        <taxon>Alphaproteobacteria</taxon>
        <taxon>Rhodospirillales</taxon>
        <taxon>Rhodospirillaceae</taxon>
        <taxon>Inquilinus</taxon>
    </lineage>
</organism>
<keyword evidence="2" id="KW-1133">Transmembrane helix</keyword>
<gene>
    <name evidence="3" type="ORF">JF625_18875</name>
</gene>
<comment type="caution">
    <text evidence="3">The sequence shown here is derived from an EMBL/GenBank/DDBJ whole genome shotgun (WGS) entry which is preliminary data.</text>
</comment>
<accession>A0A952FMQ4</accession>
<evidence type="ECO:0000313" key="3">
    <source>
        <dbReference type="EMBL" id="MBW8727196.1"/>
    </source>
</evidence>
<evidence type="ECO:0000313" key="4">
    <source>
        <dbReference type="Proteomes" id="UP000700706"/>
    </source>
</evidence>
<dbReference type="EMBL" id="JAEKLZ010000259">
    <property type="protein sequence ID" value="MBW8727196.1"/>
    <property type="molecule type" value="Genomic_DNA"/>
</dbReference>
<feature type="transmembrane region" description="Helical" evidence="2">
    <location>
        <begin position="50"/>
        <end position="70"/>
    </location>
</feature>
<evidence type="ECO:0000256" key="2">
    <source>
        <dbReference type="SAM" id="Phobius"/>
    </source>
</evidence>
<sequence>MVSDQEMPGRRGPAPTERPPGGESEGERVIERAQDISLARGPEQEGGSRWTLPILVALLAVVLILLVLALT</sequence>
<feature type="region of interest" description="Disordered" evidence="1">
    <location>
        <begin position="1"/>
        <end position="28"/>
    </location>
</feature>
<dbReference type="AlphaFoldDB" id="A0A952FMQ4"/>
<proteinExistence type="predicted"/>
<dbReference type="Proteomes" id="UP000700706">
    <property type="component" value="Unassembled WGS sequence"/>
</dbReference>